<organism evidence="2 3">
    <name type="scientific">Eumeta variegata</name>
    <name type="common">Bagworm moth</name>
    <name type="synonym">Eumeta japonica</name>
    <dbReference type="NCBI Taxonomy" id="151549"/>
    <lineage>
        <taxon>Eukaryota</taxon>
        <taxon>Metazoa</taxon>
        <taxon>Ecdysozoa</taxon>
        <taxon>Arthropoda</taxon>
        <taxon>Hexapoda</taxon>
        <taxon>Insecta</taxon>
        <taxon>Pterygota</taxon>
        <taxon>Neoptera</taxon>
        <taxon>Endopterygota</taxon>
        <taxon>Lepidoptera</taxon>
        <taxon>Glossata</taxon>
        <taxon>Ditrysia</taxon>
        <taxon>Tineoidea</taxon>
        <taxon>Psychidae</taxon>
        <taxon>Oiketicinae</taxon>
        <taxon>Eumeta</taxon>
    </lineage>
</organism>
<keyword evidence="1" id="KW-1133">Transmembrane helix</keyword>
<sequence>MEKPFERRRPRPPWNFSIITLSVTKVGALLLFCFKLALHWRVLGAHETVIKSVLLSINDQYIFHRGYRRYVDTVAQWSRVSTLTGRNRVFIPPTKPEELTDEVLY</sequence>
<gene>
    <name evidence="2" type="ORF">EVAR_39310_1</name>
</gene>
<dbReference type="Proteomes" id="UP000299102">
    <property type="component" value="Unassembled WGS sequence"/>
</dbReference>
<dbReference type="EMBL" id="BGZK01000432">
    <property type="protein sequence ID" value="GBP43252.1"/>
    <property type="molecule type" value="Genomic_DNA"/>
</dbReference>
<evidence type="ECO:0000313" key="3">
    <source>
        <dbReference type="Proteomes" id="UP000299102"/>
    </source>
</evidence>
<evidence type="ECO:0000313" key="2">
    <source>
        <dbReference type="EMBL" id="GBP43252.1"/>
    </source>
</evidence>
<feature type="transmembrane region" description="Helical" evidence="1">
    <location>
        <begin position="14"/>
        <end position="34"/>
    </location>
</feature>
<keyword evidence="1" id="KW-0472">Membrane</keyword>
<protein>
    <submittedName>
        <fullName evidence="2">Uncharacterized protein</fullName>
    </submittedName>
</protein>
<proteinExistence type="predicted"/>
<dbReference type="AlphaFoldDB" id="A0A4C1VY34"/>
<accession>A0A4C1VY34</accession>
<name>A0A4C1VY34_EUMVA</name>
<comment type="caution">
    <text evidence="2">The sequence shown here is derived from an EMBL/GenBank/DDBJ whole genome shotgun (WGS) entry which is preliminary data.</text>
</comment>
<keyword evidence="1" id="KW-0812">Transmembrane</keyword>
<reference evidence="2 3" key="1">
    <citation type="journal article" date="2019" name="Commun. Biol.">
        <title>The bagworm genome reveals a unique fibroin gene that provides high tensile strength.</title>
        <authorList>
            <person name="Kono N."/>
            <person name="Nakamura H."/>
            <person name="Ohtoshi R."/>
            <person name="Tomita M."/>
            <person name="Numata K."/>
            <person name="Arakawa K."/>
        </authorList>
    </citation>
    <scope>NUCLEOTIDE SEQUENCE [LARGE SCALE GENOMIC DNA]</scope>
</reference>
<keyword evidence="3" id="KW-1185">Reference proteome</keyword>
<evidence type="ECO:0000256" key="1">
    <source>
        <dbReference type="SAM" id="Phobius"/>
    </source>
</evidence>